<sequence>MKSQLSNIVVKGVYGADSTAGAGGGSTDTLGVVAVSRNNTNICFKWRQDSTTATSFNAGADCELLHVPPSFQVDNISNATTVTTNTEKCLIDEWESVLSESVAA</sequence>
<proteinExistence type="predicted"/>
<evidence type="ECO:0000313" key="1">
    <source>
        <dbReference type="EMBL" id="KAL2472425.1"/>
    </source>
</evidence>
<reference evidence="2" key="1">
    <citation type="submission" date="2024-07" db="EMBL/GenBank/DDBJ databases">
        <title>Two chromosome-level genome assemblies of Korean endemic species Abeliophyllum distichum and Forsythia ovata (Oleaceae).</title>
        <authorList>
            <person name="Jang H."/>
        </authorList>
    </citation>
    <scope>NUCLEOTIDE SEQUENCE [LARGE SCALE GENOMIC DNA]</scope>
</reference>
<comment type="caution">
    <text evidence="1">The sequence shown here is derived from an EMBL/GenBank/DDBJ whole genome shotgun (WGS) entry which is preliminary data.</text>
</comment>
<dbReference type="Proteomes" id="UP001604336">
    <property type="component" value="Unassembled WGS sequence"/>
</dbReference>
<dbReference type="AlphaFoldDB" id="A0ABD1Q898"/>
<accession>A0ABD1Q898</accession>
<dbReference type="EMBL" id="JBFOLK010000012">
    <property type="protein sequence ID" value="KAL2472425.1"/>
    <property type="molecule type" value="Genomic_DNA"/>
</dbReference>
<protein>
    <submittedName>
        <fullName evidence="1">GRAS domain-containing protein</fullName>
    </submittedName>
</protein>
<name>A0ABD1Q898_9LAMI</name>
<gene>
    <name evidence="1" type="ORF">Adt_40561</name>
</gene>
<evidence type="ECO:0000313" key="2">
    <source>
        <dbReference type="Proteomes" id="UP001604336"/>
    </source>
</evidence>
<keyword evidence="2" id="KW-1185">Reference proteome</keyword>
<organism evidence="1 2">
    <name type="scientific">Abeliophyllum distichum</name>
    <dbReference type="NCBI Taxonomy" id="126358"/>
    <lineage>
        <taxon>Eukaryota</taxon>
        <taxon>Viridiplantae</taxon>
        <taxon>Streptophyta</taxon>
        <taxon>Embryophyta</taxon>
        <taxon>Tracheophyta</taxon>
        <taxon>Spermatophyta</taxon>
        <taxon>Magnoliopsida</taxon>
        <taxon>eudicotyledons</taxon>
        <taxon>Gunneridae</taxon>
        <taxon>Pentapetalae</taxon>
        <taxon>asterids</taxon>
        <taxon>lamiids</taxon>
        <taxon>Lamiales</taxon>
        <taxon>Oleaceae</taxon>
        <taxon>Forsythieae</taxon>
        <taxon>Abeliophyllum</taxon>
    </lineage>
</organism>